<dbReference type="STRING" id="158441.A0A226EH34"/>
<keyword evidence="7" id="KW-1185">Reference proteome</keyword>
<name>A0A226EH34_FOLCA</name>
<dbReference type="EMBL" id="LNIX01000003">
    <property type="protein sequence ID" value="OXA56945.1"/>
    <property type="molecule type" value="Genomic_DNA"/>
</dbReference>
<dbReference type="Gene3D" id="3.40.50.2000">
    <property type="entry name" value="Glycogen Phosphorylase B"/>
    <property type="match status" value="1"/>
</dbReference>
<feature type="domain" description="O-GlcNAc transferase C-terminal" evidence="5">
    <location>
        <begin position="176"/>
        <end position="297"/>
    </location>
</feature>
<evidence type="ECO:0000259" key="5">
    <source>
        <dbReference type="Pfam" id="PF13844"/>
    </source>
</evidence>
<gene>
    <name evidence="6" type="ORF">Fcan01_06715</name>
</gene>
<dbReference type="Proteomes" id="UP000198287">
    <property type="component" value="Unassembled WGS sequence"/>
</dbReference>
<dbReference type="PANTHER" id="PTHR44366">
    <property type="entry name" value="UDP-N-ACETYLGLUCOSAMINE--PEPTIDE N-ACETYLGLUCOSAMINYLTRANSFERASE 110 KDA SUBUNIT"/>
    <property type="match status" value="1"/>
</dbReference>
<dbReference type="InterPro" id="IPR029489">
    <property type="entry name" value="OGT/SEC/SPY_C"/>
</dbReference>
<reference evidence="6 7" key="1">
    <citation type="submission" date="2015-12" db="EMBL/GenBank/DDBJ databases">
        <title>The genome of Folsomia candida.</title>
        <authorList>
            <person name="Faddeeva A."/>
            <person name="Derks M.F."/>
            <person name="Anvar Y."/>
            <person name="Smit S."/>
            <person name="Van Straalen N."/>
            <person name="Roelofs D."/>
        </authorList>
    </citation>
    <scope>NUCLEOTIDE SEQUENCE [LARGE SCALE GENOMIC DNA]</scope>
    <source>
        <strain evidence="6 7">VU population</strain>
        <tissue evidence="6">Whole body</tissue>
    </source>
</reference>
<comment type="caution">
    <text evidence="6">The sequence shown here is derived from an EMBL/GenBank/DDBJ whole genome shotgun (WGS) entry which is preliminary data.</text>
</comment>
<organism evidence="6 7">
    <name type="scientific">Folsomia candida</name>
    <name type="common">Springtail</name>
    <dbReference type="NCBI Taxonomy" id="158441"/>
    <lineage>
        <taxon>Eukaryota</taxon>
        <taxon>Metazoa</taxon>
        <taxon>Ecdysozoa</taxon>
        <taxon>Arthropoda</taxon>
        <taxon>Hexapoda</taxon>
        <taxon>Collembola</taxon>
        <taxon>Entomobryomorpha</taxon>
        <taxon>Isotomoidea</taxon>
        <taxon>Isotomidae</taxon>
        <taxon>Proisotominae</taxon>
        <taxon>Folsomia</taxon>
    </lineage>
</organism>
<comment type="pathway">
    <text evidence="1">Protein modification; protein glycosylation.</text>
</comment>
<keyword evidence="2" id="KW-0808">Transferase</keyword>
<dbReference type="Pfam" id="PF13844">
    <property type="entry name" value="Glyco_transf_41"/>
    <property type="match status" value="2"/>
</dbReference>
<evidence type="ECO:0000313" key="7">
    <source>
        <dbReference type="Proteomes" id="UP000198287"/>
    </source>
</evidence>
<dbReference type="InterPro" id="IPR037919">
    <property type="entry name" value="OGT"/>
</dbReference>
<keyword evidence="3" id="KW-0677">Repeat</keyword>
<evidence type="ECO:0000256" key="1">
    <source>
        <dbReference type="ARBA" id="ARBA00004922"/>
    </source>
</evidence>
<evidence type="ECO:0000256" key="4">
    <source>
        <dbReference type="ARBA" id="ARBA00022803"/>
    </source>
</evidence>
<accession>A0A226EH34</accession>
<dbReference type="AlphaFoldDB" id="A0A226EH34"/>
<keyword evidence="4" id="KW-0802">TPR repeat</keyword>
<evidence type="ECO:0000256" key="3">
    <source>
        <dbReference type="ARBA" id="ARBA00022737"/>
    </source>
</evidence>
<dbReference type="Gene3D" id="3.40.50.11380">
    <property type="match status" value="1"/>
</dbReference>
<sequence>MEDFDVKWLSWLKTIIRQSKSSSSSPEDMVIQKWEEEFRDRDNSKKMAVGLRVLKLAEKIPQIIQDRIFRYRMRVQLHMCCFDESYAEDTEKWEGFVKNDLEMGVPPGELDAWNMCYMKLDAMLLKRSAEVYNSGEPLDENIPIRTFFALSKKPEKYKIGFLAGISHKDDVCKADMRKMTKMVDLPDVDVAPEVTFNAIKDLDLDFLVDLIGPANGSRGCAFPYRPAKVQINWLAHPGTCGNKGLQYIFVDPILAGIVDSRNWFTEKRAFISKTYFIGDHADQFPHLRHELRTKTKEGTVIVLHGAYPIPSVFSLSSCADSIWDMLHDDEKECLCLRDHVIWNGLKINNNLVKSGHEDLGDMVATTRVQFGLDENAIVLSSFNTHAKHTFETFELWCKIMLAVPKSVLWISQYPGAARPGMENFMTSKGLDKNRLIMSDNSFSSKELYLRRSCLVDLVLDPLTYNGHTCSLDTIYLGCPVLCMLGNTFQSRVAASLNTVLEIPCLITHSTDEYLKMGILLGNNPHVLTELRKTILHRKNESSLFDVKQFSYELEILLERAFEEFMEHPNNPEKWRELEPLETPQDWKLFAELDRNWVTNLIGASSENPEQVSSSLQHQVLSIRASSSYMEVDEHVNPMIQIVDHPMRVLQFPRIYPSYSLPNDAERDYDEIYIGQRVVNVAWIETAVKFCVKSHLESYFDDLCIGPLQASQFVARFCCMFQHYYTSSSLNYYYYMLLFNVVYMQHGLPKIPKLAKNCWENFFGCSDGLLQMDADQYFFVRPMIGNDGKMTEPVKSHPLKSDMNDADRKKTEKCLLCVSGLFRLITSIRDVHAPDFHTWKGRTNNQKECPQCRYCGFPEICFTSDSNRVSHMEAHQANFIANASETYLDVNETGNIDGEHTQHHPFQPNFTDNVDSSDYVQRELARYHQPGTTLGDDKLFSDGSSRYCRGKKMLTFVWLYDGLEQVLEWMKRNIGEVAASGHVVHQFFSLLHLNLNTIGCPIMKDLEKMDGEVRKLYCKTHLRFAQKDSYDYLLKLFDDGPGDMNEMHWVTHKSIVPGQAFCKLCREDFPTVRQKDVRKKLNEHHHVDNAEKCQACNFVFKPSLDTELIRHSHEQMHLEMMGWTETIIDAQECDADVIVTQYEVSL</sequence>
<dbReference type="OrthoDB" id="9991317at2759"/>
<evidence type="ECO:0000256" key="2">
    <source>
        <dbReference type="ARBA" id="ARBA00022679"/>
    </source>
</evidence>
<dbReference type="PANTHER" id="PTHR44366:SF1">
    <property type="entry name" value="UDP-N-ACETYLGLUCOSAMINE--PEPTIDE N-ACETYLGLUCOSAMINYLTRANSFERASE 110 KDA SUBUNIT"/>
    <property type="match status" value="1"/>
</dbReference>
<protein>
    <recommendedName>
        <fullName evidence="5">O-GlcNAc transferase C-terminal domain-containing protein</fullName>
    </recommendedName>
</protein>
<dbReference type="GO" id="GO:0097363">
    <property type="term" value="F:protein O-acetylglucosaminyltransferase activity"/>
    <property type="evidence" value="ECO:0007669"/>
    <property type="project" value="TreeGrafter"/>
</dbReference>
<proteinExistence type="predicted"/>
<feature type="domain" description="O-GlcNAc transferase C-terminal" evidence="5">
    <location>
        <begin position="321"/>
        <end position="552"/>
    </location>
</feature>
<evidence type="ECO:0000313" key="6">
    <source>
        <dbReference type="EMBL" id="OXA56945.1"/>
    </source>
</evidence>
<dbReference type="GO" id="GO:0006493">
    <property type="term" value="P:protein O-linked glycosylation"/>
    <property type="evidence" value="ECO:0007669"/>
    <property type="project" value="InterPro"/>
</dbReference>
<dbReference type="Gene3D" id="3.30.720.150">
    <property type="match status" value="1"/>
</dbReference>